<name>A0ABT9P753_9ACTN</name>
<dbReference type="RefSeq" id="WP_307245525.1">
    <property type="nucleotide sequence ID" value="NZ_JAUSQZ010000001.1"/>
</dbReference>
<accession>A0ABT9P753</accession>
<dbReference type="EMBL" id="JAUSQZ010000001">
    <property type="protein sequence ID" value="MDP9828391.1"/>
    <property type="molecule type" value="Genomic_DNA"/>
</dbReference>
<evidence type="ECO:0000313" key="2">
    <source>
        <dbReference type="EMBL" id="MDP9828391.1"/>
    </source>
</evidence>
<feature type="region of interest" description="Disordered" evidence="1">
    <location>
        <begin position="45"/>
        <end position="69"/>
    </location>
</feature>
<evidence type="ECO:0000313" key="3">
    <source>
        <dbReference type="Proteomes" id="UP001235712"/>
    </source>
</evidence>
<gene>
    <name evidence="2" type="ORF">J2S57_004140</name>
</gene>
<proteinExistence type="predicted"/>
<protein>
    <submittedName>
        <fullName evidence="2">Uncharacterized protein</fullName>
    </submittedName>
</protein>
<feature type="region of interest" description="Disordered" evidence="1">
    <location>
        <begin position="87"/>
        <end position="110"/>
    </location>
</feature>
<sequence>MATGTEGLVTGTPARAAPVDDAFAELVYADHDLLCAEFDEIVETLSGRPPSSASHRRASAGTTERESADIVHTRCNCAAAFFGITIPESAPAQERSPPLGSSPSSPHERR</sequence>
<reference evidence="2 3" key="1">
    <citation type="submission" date="2023-07" db="EMBL/GenBank/DDBJ databases">
        <title>Sequencing the genomes of 1000 actinobacteria strains.</title>
        <authorList>
            <person name="Klenk H.-P."/>
        </authorList>
    </citation>
    <scope>NUCLEOTIDE SEQUENCE [LARGE SCALE GENOMIC DNA]</scope>
    <source>
        <strain evidence="2 3">DSM 44388</strain>
    </source>
</reference>
<evidence type="ECO:0000256" key="1">
    <source>
        <dbReference type="SAM" id="MobiDB-lite"/>
    </source>
</evidence>
<comment type="caution">
    <text evidence="2">The sequence shown here is derived from an EMBL/GenBank/DDBJ whole genome shotgun (WGS) entry which is preliminary data.</text>
</comment>
<feature type="compositionally biased region" description="Low complexity" evidence="1">
    <location>
        <begin position="96"/>
        <end position="110"/>
    </location>
</feature>
<organism evidence="2 3">
    <name type="scientific">Kineosporia succinea</name>
    <dbReference type="NCBI Taxonomy" id="84632"/>
    <lineage>
        <taxon>Bacteria</taxon>
        <taxon>Bacillati</taxon>
        <taxon>Actinomycetota</taxon>
        <taxon>Actinomycetes</taxon>
        <taxon>Kineosporiales</taxon>
        <taxon>Kineosporiaceae</taxon>
        <taxon>Kineosporia</taxon>
    </lineage>
</organism>
<dbReference type="Proteomes" id="UP001235712">
    <property type="component" value="Unassembled WGS sequence"/>
</dbReference>
<keyword evidence="3" id="KW-1185">Reference proteome</keyword>